<sequence>MSGLSDGTYHKLDEFLPQFLKGCIQLGAWPLLDTTWEMAPVDFTSKAIVHIAKRPQNLNQAYFVVHPRSRQVSDYIDWHREVGYDIRGLPWDVWKRELLGLGTEGLRKTRSSPSWTSSARSPRSRYSFRPPAARCLIPPQRIWTPTCPINWSCWPATRAILWHATTTTNCPATRVPAYPTSLRWCCTPGRIRQALDDRLRFDGVQLDFVETYYVLFNDPVRGLSFMARYVLHNGFLESDKLAEVWSTFRDRQRPGTELAIRQRYPLGHARLENSAKVRLEIGPSGYGEEKVWAAWIPRTG</sequence>
<keyword evidence="3" id="KW-1185">Reference proteome</keyword>
<protein>
    <submittedName>
        <fullName evidence="2">Peptide synthetase domain protein</fullName>
    </submittedName>
</protein>
<evidence type="ECO:0000313" key="2">
    <source>
        <dbReference type="EMBL" id="EUA91647.1"/>
    </source>
</evidence>
<proteinExistence type="predicted"/>
<feature type="compositionally biased region" description="Low complexity" evidence="1">
    <location>
        <begin position="111"/>
        <end position="126"/>
    </location>
</feature>
<gene>
    <name evidence="2" type="ORF">I551_1864</name>
</gene>
<dbReference type="Gene3D" id="3.40.50.720">
    <property type="entry name" value="NAD(P)-binding Rossmann-like Domain"/>
    <property type="match status" value="1"/>
</dbReference>
<evidence type="ECO:0000313" key="3">
    <source>
        <dbReference type="Proteomes" id="UP000020681"/>
    </source>
</evidence>
<comment type="caution">
    <text evidence="2">The sequence shown here is derived from an EMBL/GenBank/DDBJ whole genome shotgun (WGS) entry which is preliminary data.</text>
</comment>
<reference evidence="2 3" key="1">
    <citation type="submission" date="2014-01" db="EMBL/GenBank/DDBJ databases">
        <authorList>
            <person name="Dobos K."/>
            <person name="Lenaerts A."/>
            <person name="Ordway D."/>
            <person name="DeGroote M.A."/>
            <person name="Parker T."/>
            <person name="Sizemore C."/>
            <person name="Tallon L.J."/>
            <person name="Sadzewicz L.K."/>
            <person name="Sengamalay N."/>
            <person name="Fraser C.M."/>
            <person name="Hine E."/>
            <person name="Shefchek K.A."/>
            <person name="Das S.P."/>
            <person name="Tettelin H."/>
        </authorList>
    </citation>
    <scope>NUCLEOTIDE SEQUENCE [LARGE SCALE GENOMIC DNA]</scope>
    <source>
        <strain evidence="2 3">Harvey</strain>
    </source>
</reference>
<name>A0ABN0R3F1_MYCUL</name>
<dbReference type="EMBL" id="JAOL01000086">
    <property type="protein sequence ID" value="EUA91647.1"/>
    <property type="molecule type" value="Genomic_DNA"/>
</dbReference>
<accession>A0ABN0R3F1</accession>
<organism evidence="2 3">
    <name type="scientific">Mycobacterium ulcerans str. Harvey</name>
    <dbReference type="NCBI Taxonomy" id="1299332"/>
    <lineage>
        <taxon>Bacteria</taxon>
        <taxon>Bacillati</taxon>
        <taxon>Actinomycetota</taxon>
        <taxon>Actinomycetes</taxon>
        <taxon>Mycobacteriales</taxon>
        <taxon>Mycobacteriaceae</taxon>
        <taxon>Mycobacterium</taxon>
        <taxon>Mycobacterium ulcerans group</taxon>
    </lineage>
</organism>
<feature type="region of interest" description="Disordered" evidence="1">
    <location>
        <begin position="106"/>
        <end position="126"/>
    </location>
</feature>
<dbReference type="Proteomes" id="UP000020681">
    <property type="component" value="Unassembled WGS sequence"/>
</dbReference>
<evidence type="ECO:0000256" key="1">
    <source>
        <dbReference type="SAM" id="MobiDB-lite"/>
    </source>
</evidence>